<keyword evidence="2" id="KW-0719">Serine esterase</keyword>
<keyword evidence="3 4" id="KW-0378">Hydrolase</keyword>
<evidence type="ECO:0000256" key="4">
    <source>
        <dbReference type="RuleBase" id="RU361235"/>
    </source>
</evidence>
<gene>
    <name evidence="6" type="primary">ache-5</name>
</gene>
<organism evidence="6">
    <name type="scientific">Hofstenia miamia</name>
    <name type="common">Three-banded panther worm</name>
    <dbReference type="NCBI Taxonomy" id="442651"/>
    <lineage>
        <taxon>Eukaryota</taxon>
        <taxon>Metazoa</taxon>
        <taxon>Xenacoelomorpha</taxon>
        <taxon>Acoelomorpha</taxon>
        <taxon>Acoela</taxon>
        <taxon>Hofsteniidae</taxon>
        <taxon>Hofstenia</taxon>
    </lineage>
</organism>
<dbReference type="PROSITE" id="PS00122">
    <property type="entry name" value="CARBOXYLESTERASE_B_1"/>
    <property type="match status" value="1"/>
</dbReference>
<dbReference type="InterPro" id="IPR029058">
    <property type="entry name" value="AB_hydrolase_fold"/>
</dbReference>
<dbReference type="GO" id="GO:0006581">
    <property type="term" value="P:acetylcholine catabolic process"/>
    <property type="evidence" value="ECO:0007669"/>
    <property type="project" value="TreeGrafter"/>
</dbReference>
<comment type="similarity">
    <text evidence="1 4">Belongs to the type-B carboxylesterase/lipase family.</text>
</comment>
<dbReference type="SUPFAM" id="SSF53474">
    <property type="entry name" value="alpha/beta-Hydrolases"/>
    <property type="match status" value="1"/>
</dbReference>
<dbReference type="Pfam" id="PF00135">
    <property type="entry name" value="COesterase"/>
    <property type="match status" value="2"/>
</dbReference>
<dbReference type="PANTHER" id="PTHR43918">
    <property type="entry name" value="ACETYLCHOLINESTERASE"/>
    <property type="match status" value="1"/>
</dbReference>
<evidence type="ECO:0000313" key="6">
    <source>
        <dbReference type="EMBL" id="QNG40889.1"/>
    </source>
</evidence>
<dbReference type="GO" id="GO:0003990">
    <property type="term" value="F:acetylcholinesterase activity"/>
    <property type="evidence" value="ECO:0007669"/>
    <property type="project" value="TreeGrafter"/>
</dbReference>
<dbReference type="AlphaFoldDB" id="A0A7G7LK72"/>
<evidence type="ECO:0000256" key="2">
    <source>
        <dbReference type="ARBA" id="ARBA00022487"/>
    </source>
</evidence>
<reference evidence="6" key="1">
    <citation type="journal article" date="2020" name="Proc. R. Soc. B">
        <title>Neural architecture and regeneration in the acoel Hofstenia miamia.</title>
        <authorList>
            <person name="Hulett R.E."/>
            <person name="Potter D."/>
            <person name="Srivastava M."/>
        </authorList>
    </citation>
    <scope>NUCLEOTIDE SEQUENCE</scope>
</reference>
<dbReference type="InterPro" id="IPR050654">
    <property type="entry name" value="AChE-related_enzymes"/>
</dbReference>
<name>A0A7G7LK72_HOFMI</name>
<feature type="domain" description="Carboxylesterase type B" evidence="5">
    <location>
        <begin position="343"/>
        <end position="461"/>
    </location>
</feature>
<evidence type="ECO:0000256" key="3">
    <source>
        <dbReference type="ARBA" id="ARBA00022801"/>
    </source>
</evidence>
<dbReference type="EMBL" id="MT657930">
    <property type="protein sequence ID" value="QNG40889.1"/>
    <property type="molecule type" value="mRNA"/>
</dbReference>
<dbReference type="PANTHER" id="PTHR43918:SF4">
    <property type="entry name" value="CARBOXYLIC ESTER HYDROLASE"/>
    <property type="match status" value="1"/>
</dbReference>
<evidence type="ECO:0000256" key="1">
    <source>
        <dbReference type="ARBA" id="ARBA00005964"/>
    </source>
</evidence>
<sequence>MVEVETIFGPIIGKTEQRFGKDIKAFFGIPFAKPPVGDLRFEYLEDPEKWDSPLETTIPGNICPQNVQNLLSAVKDTTSEDCMYLNVWTPKLKNELTENQKTGLHVLVFVHGGYFRFGSGSHPLYDFSILSSYSNIVCVSFNYRLDVLGFFSIPGSIPFNLGIADQEHALKWVQRNIEFFGGDRNQVTVFGQSAGAASIGYHLMNPEARNLFQRAFLCSGSHISFWAAKKPKKQANDVKRALKNLGCTETDPLEIKSFLKNLPLQDLLKIHQMNDESFKWVPVDVNNTVLKGRFDTPINMPIFIGCTSREGHLFTNLMIQRKNMLKGLPTQVTTVPWKQLCLGDVLTNVVIKNPIKKLADALCLSNDVYAYLFNYNGPTRNSILVENLFPKWSGCSHIYDMFFWLGTVVKYDDEFSAEEVALSKSMMDLINSFVTEGSPSTQWPLYVTATRNYMEISEHKIMHGSAEGTILQPKINFAKINKHLFWPVGAMLSVITQFGISTAIKAK</sequence>
<dbReference type="GO" id="GO:0005615">
    <property type="term" value="C:extracellular space"/>
    <property type="evidence" value="ECO:0007669"/>
    <property type="project" value="TreeGrafter"/>
</dbReference>
<dbReference type="GO" id="GO:0005886">
    <property type="term" value="C:plasma membrane"/>
    <property type="evidence" value="ECO:0007669"/>
    <property type="project" value="TreeGrafter"/>
</dbReference>
<accession>A0A7G7LK72</accession>
<protein>
    <recommendedName>
        <fullName evidence="4">Carboxylic ester hydrolase</fullName>
        <ecNumber evidence="4">3.1.1.-</ecNumber>
    </recommendedName>
</protein>
<dbReference type="Gene3D" id="3.40.50.1820">
    <property type="entry name" value="alpha/beta hydrolase"/>
    <property type="match status" value="1"/>
</dbReference>
<dbReference type="EC" id="3.1.1.-" evidence="4"/>
<dbReference type="InterPro" id="IPR002018">
    <property type="entry name" value="CarbesteraseB"/>
</dbReference>
<evidence type="ECO:0000259" key="5">
    <source>
        <dbReference type="Pfam" id="PF00135"/>
    </source>
</evidence>
<proteinExistence type="evidence at transcript level"/>
<feature type="domain" description="Carboxylesterase type B" evidence="5">
    <location>
        <begin position="3"/>
        <end position="333"/>
    </location>
</feature>
<dbReference type="InterPro" id="IPR019826">
    <property type="entry name" value="Carboxylesterase_B_AS"/>
</dbReference>
<dbReference type="GO" id="GO:0019695">
    <property type="term" value="P:choline metabolic process"/>
    <property type="evidence" value="ECO:0007669"/>
    <property type="project" value="TreeGrafter"/>
</dbReference>